<proteinExistence type="predicted"/>
<keyword evidence="3" id="KW-1185">Reference proteome</keyword>
<evidence type="ECO:0000313" key="3">
    <source>
        <dbReference type="Proteomes" id="UP000182740"/>
    </source>
</evidence>
<protein>
    <submittedName>
        <fullName evidence="2">Uncharacterized protein</fullName>
    </submittedName>
</protein>
<dbReference type="AlphaFoldDB" id="A0A1K1LS90"/>
<reference evidence="3" key="1">
    <citation type="submission" date="2016-11" db="EMBL/GenBank/DDBJ databases">
        <authorList>
            <person name="Varghese N."/>
            <person name="Submissions S."/>
        </authorList>
    </citation>
    <scope>NUCLEOTIDE SEQUENCE [LARGE SCALE GENOMIC DNA]</scope>
    <source>
        <strain evidence="3">DSM 44671</strain>
    </source>
</reference>
<keyword evidence="1" id="KW-0472">Membrane</keyword>
<feature type="transmembrane region" description="Helical" evidence="1">
    <location>
        <begin position="76"/>
        <end position="97"/>
    </location>
</feature>
<accession>A0A1K1LS90</accession>
<dbReference type="STRING" id="546364.SAMN04489730_0184"/>
<gene>
    <name evidence="2" type="ORF">SAMN04489730_0184</name>
</gene>
<sequence>MTAPRKLRLRSVFARRPRRERCRSSLHHQLAFRQTAPLVTAPQHDEGVGVFVAVWGLAGAAGAAAVTWSGRFYLPYPQFAVAVIGAGLLGAATGAGLASRLPRLVSPAWVEALTSVPWTLVVLVAVYVHGDAGDLPANPRADLDTYRGGCLTRTDYSSHTAAHLYLDNTTVTVEPAHAGPPLRFHRTGHYFGPFTAERAQIDGEGITPADSGTRALLASLGCH</sequence>
<keyword evidence="1" id="KW-0812">Transmembrane</keyword>
<feature type="transmembrane region" description="Helical" evidence="1">
    <location>
        <begin position="109"/>
        <end position="130"/>
    </location>
</feature>
<organism evidence="2 3">
    <name type="scientific">Amycolatopsis australiensis</name>
    <dbReference type="NCBI Taxonomy" id="546364"/>
    <lineage>
        <taxon>Bacteria</taxon>
        <taxon>Bacillati</taxon>
        <taxon>Actinomycetota</taxon>
        <taxon>Actinomycetes</taxon>
        <taxon>Pseudonocardiales</taxon>
        <taxon>Pseudonocardiaceae</taxon>
        <taxon>Amycolatopsis</taxon>
    </lineage>
</organism>
<keyword evidence="1" id="KW-1133">Transmembrane helix</keyword>
<evidence type="ECO:0000256" key="1">
    <source>
        <dbReference type="SAM" id="Phobius"/>
    </source>
</evidence>
<name>A0A1K1LS90_9PSEU</name>
<evidence type="ECO:0000313" key="2">
    <source>
        <dbReference type="EMBL" id="SFW13740.1"/>
    </source>
</evidence>
<dbReference type="EMBL" id="FPJG01000002">
    <property type="protein sequence ID" value="SFW13740.1"/>
    <property type="molecule type" value="Genomic_DNA"/>
</dbReference>
<dbReference type="Proteomes" id="UP000182740">
    <property type="component" value="Unassembled WGS sequence"/>
</dbReference>
<feature type="transmembrane region" description="Helical" evidence="1">
    <location>
        <begin position="48"/>
        <end position="70"/>
    </location>
</feature>